<accession>A0A4Q2DTA0</accession>
<reference evidence="3 4" key="1">
    <citation type="submission" date="2019-01" db="EMBL/GenBank/DDBJ databases">
        <title>Draft genome sequence of Psathyrella aberdarensis IHI B618.</title>
        <authorList>
            <person name="Buettner E."/>
            <person name="Kellner H."/>
        </authorList>
    </citation>
    <scope>NUCLEOTIDE SEQUENCE [LARGE SCALE GENOMIC DNA]</scope>
    <source>
        <strain evidence="3 4">IHI B618</strain>
    </source>
</reference>
<dbReference type="EMBL" id="SDEE01000045">
    <property type="protein sequence ID" value="RXW23323.1"/>
    <property type="molecule type" value="Genomic_DNA"/>
</dbReference>
<dbReference type="InterPro" id="IPR040976">
    <property type="entry name" value="Pkinase_fungal"/>
</dbReference>
<keyword evidence="4" id="KW-1185">Reference proteome</keyword>
<dbReference type="PANTHER" id="PTHR38248">
    <property type="entry name" value="FUNK1 6"/>
    <property type="match status" value="1"/>
</dbReference>
<evidence type="ECO:0000259" key="2">
    <source>
        <dbReference type="Pfam" id="PF17667"/>
    </source>
</evidence>
<feature type="domain" description="Fungal-type protein kinase" evidence="2">
    <location>
        <begin position="239"/>
        <end position="494"/>
    </location>
</feature>
<dbReference type="Proteomes" id="UP000290288">
    <property type="component" value="Unassembled WGS sequence"/>
</dbReference>
<name>A0A4Q2DTA0_9AGAR</name>
<evidence type="ECO:0000313" key="4">
    <source>
        <dbReference type="Proteomes" id="UP000290288"/>
    </source>
</evidence>
<feature type="region of interest" description="Disordered" evidence="1">
    <location>
        <begin position="1"/>
        <end position="57"/>
    </location>
</feature>
<organism evidence="3 4">
    <name type="scientific">Candolleomyces aberdarensis</name>
    <dbReference type="NCBI Taxonomy" id="2316362"/>
    <lineage>
        <taxon>Eukaryota</taxon>
        <taxon>Fungi</taxon>
        <taxon>Dikarya</taxon>
        <taxon>Basidiomycota</taxon>
        <taxon>Agaricomycotina</taxon>
        <taxon>Agaricomycetes</taxon>
        <taxon>Agaricomycetidae</taxon>
        <taxon>Agaricales</taxon>
        <taxon>Agaricineae</taxon>
        <taxon>Psathyrellaceae</taxon>
        <taxon>Candolleomyces</taxon>
    </lineage>
</organism>
<proteinExistence type="predicted"/>
<comment type="caution">
    <text evidence="3">The sequence shown here is derived from an EMBL/GenBank/DDBJ whole genome shotgun (WGS) entry which is preliminary data.</text>
</comment>
<dbReference type="PANTHER" id="PTHR38248:SF2">
    <property type="entry name" value="FUNK1 11"/>
    <property type="match status" value="1"/>
</dbReference>
<dbReference type="AlphaFoldDB" id="A0A4Q2DTA0"/>
<protein>
    <recommendedName>
        <fullName evidence="2">Fungal-type protein kinase domain-containing protein</fullName>
    </recommendedName>
</protein>
<evidence type="ECO:0000313" key="3">
    <source>
        <dbReference type="EMBL" id="RXW23323.1"/>
    </source>
</evidence>
<feature type="region of interest" description="Disordered" evidence="1">
    <location>
        <begin position="76"/>
        <end position="95"/>
    </location>
</feature>
<sequence>MPPTNRATPTSPACLFLHTPEDLGALPENHRKEKPPVTPPRPIEEPTLKGSLDPPCVLDPVDQEDLQKSSGDFIKHQDKSTPFGPGLNKPQKINPKRDEHRAAIGIELGTIVVLRDKEWVKSLYVHLVKDSEIEDFLAKTRLYSTKSQRWTCLPESHDELDESELYEPFVKIINVILKRFVLRVKNFRKRQVLRKAIDTHVKNLAHQEKYATIRWSRPDVSVKAEGESFQAPEVKPGQNVQEVGFSNMSSFMEMKVENRDVSPKEQGLQVGVYVRQIFIQQPNRRFVRVLLLTEKHVRLFHFDRSGVVCSPYIDIHKYPYTFIRIVVGLNSLDESVLGLDTSIKWTIEGGRKVDGTLTTWRAGRNKTEIKFQLRNVNPIVGCHDIRGRATQCWSVSDPETGTQYLVKDCWKAEDRVSEHIYLDEAQNLPGVAQMVSFEPNRGETRNFRGVDGTSHEDFHNRVATRIVMDNYGRSVKNFTSAKELLYAFRDAITGE</sequence>
<evidence type="ECO:0000256" key="1">
    <source>
        <dbReference type="SAM" id="MobiDB-lite"/>
    </source>
</evidence>
<dbReference type="Pfam" id="PF17667">
    <property type="entry name" value="Pkinase_fungal"/>
    <property type="match status" value="1"/>
</dbReference>
<feature type="compositionally biased region" description="Polar residues" evidence="1">
    <location>
        <begin position="1"/>
        <end position="11"/>
    </location>
</feature>
<dbReference type="OrthoDB" id="312874at2759"/>
<gene>
    <name evidence="3" type="ORF">EST38_g2544</name>
</gene>